<organismHost>
    <name type="scientific">Apodemus sylvaticus</name>
    <name type="common">European woodmouse</name>
    <dbReference type="NCBI Taxonomy" id="10129"/>
</organismHost>
<name>A0A0K2YUB3_COWPX</name>
<evidence type="ECO:0000313" key="1">
    <source>
        <dbReference type="EMBL" id="CRL86728.1"/>
    </source>
</evidence>
<organismHost>
    <name type="scientific">Bos taurus</name>
    <name type="common">Bovine</name>
    <dbReference type="NCBI Taxonomy" id="9913"/>
</organismHost>
<reference evidence="1" key="2">
    <citation type="submission" date="2015-05" db="EMBL/GenBank/DDBJ databases">
        <title>Utilizing next-generation sequencing to resolve the backbone and inform taxonomy of the Core Goodeniaceae.</title>
        <authorList>
            <person name="Michener P.S."/>
            <person name="Gardner A.G."/>
            <person name="Jabaily R.S."/>
            <person name="Sessa E."/>
        </authorList>
    </citation>
    <scope>NUCLEOTIDE SEQUENCE</scope>
    <source>
        <strain evidence="1">RatPox09</strain>
    </source>
</reference>
<organismHost>
    <name type="scientific">Homo sapiens</name>
    <name type="common">Human</name>
    <dbReference type="NCBI Taxonomy" id="9606"/>
</organismHost>
<organismHost>
    <name type="scientific">Mus musculus</name>
    <name type="common">Mouse</name>
    <dbReference type="NCBI Taxonomy" id="10090"/>
</organismHost>
<reference evidence="1" key="1">
    <citation type="journal article" date="2015" name="J. Virol.">
        <title>Out of the reservoir: Phenotypic and genotypic characterization of a novel cowpox virus isolated from a common vole.</title>
        <authorList>
            <person name="Hoffmann D."/>
            <person name="Franke A."/>
            <person name="Jenckel M."/>
            <person name="Tamosiunaite A."/>
            <person name="Schluckebier J."/>
            <person name="Granzow H."/>
            <person name="Hoffmann B."/>
            <person name="Fischer S."/>
            <person name="Ulrich R.G."/>
            <person name="Hoper D."/>
            <person name="Goller K."/>
            <person name="Osterrieder N."/>
            <person name="Beer M."/>
        </authorList>
    </citation>
    <scope>NUCLEOTIDE SEQUENCE [LARGE SCALE GENOMIC DNA]</scope>
    <source>
        <strain evidence="1">RatPox09</strain>
    </source>
</reference>
<organism evidence="1">
    <name type="scientific">Cowpox virus</name>
    <name type="common">CPV</name>
    <dbReference type="NCBI Taxonomy" id="10243"/>
    <lineage>
        <taxon>Viruses</taxon>
        <taxon>Varidnaviria</taxon>
        <taxon>Bamfordvirae</taxon>
        <taxon>Nucleocytoviricota</taxon>
        <taxon>Pokkesviricetes</taxon>
        <taxon>Chitovirales</taxon>
        <taxon>Poxviridae</taxon>
        <taxon>Chordopoxvirinae</taxon>
        <taxon>Orthopoxvirus</taxon>
        <taxon>Orthopoxvirus cowpox</taxon>
    </lineage>
</organism>
<dbReference type="Proteomes" id="UP000164362">
    <property type="component" value="Segment"/>
</dbReference>
<proteinExistence type="predicted"/>
<organismHost>
    <name type="scientific">Loxodonta africana</name>
    <name type="common">African elephant</name>
    <dbReference type="NCBI Taxonomy" id="9785"/>
</organismHost>
<gene>
    <name evidence="1" type="primary">gCPXV0001</name>
</gene>
<protein>
    <submittedName>
        <fullName evidence="1">Uncharacterized protein</fullName>
    </submittedName>
</protein>
<organismHost>
    <name type="scientific">Microtus agrestis</name>
    <name type="common">Short-tailed field vole</name>
    <dbReference type="NCBI Taxonomy" id="29092"/>
</organismHost>
<accession>A0A0K2YUB3</accession>
<dbReference type="EMBL" id="LN864565">
    <property type="protein sequence ID" value="CRL86728.1"/>
    <property type="molecule type" value="Genomic_DNA"/>
</dbReference>
<sequence>MNPQNTRAPKADRTSSTVSFCTNILKSPDKIKIHKAANNPAPSLLKSLFDCRVYVVRARNTAVVSMKACITTCTS</sequence>
<organismHost>
    <name type="scientific">Felis catus</name>
    <name type="common">Cat</name>
    <name type="synonym">Felis silvestris catus</name>
    <dbReference type="NCBI Taxonomy" id="9685"/>
</organismHost>
<organismHost>
    <name type="scientific">Myodes glareolus</name>
    <name type="common">Bank vole</name>
    <name type="synonym">Clethrionomys glareolus</name>
    <dbReference type="NCBI Taxonomy" id="447135"/>
</organismHost>